<dbReference type="Pfam" id="PF02811">
    <property type="entry name" value="PHP"/>
    <property type="match status" value="1"/>
</dbReference>
<dbReference type="GO" id="GO:0004527">
    <property type="term" value="F:exonuclease activity"/>
    <property type="evidence" value="ECO:0007669"/>
    <property type="project" value="UniProtKB-KW"/>
</dbReference>
<dbReference type="GO" id="GO:0016779">
    <property type="term" value="F:nucleotidyltransferase activity"/>
    <property type="evidence" value="ECO:0007669"/>
    <property type="project" value="UniProtKB-KW"/>
</dbReference>
<accession>A0A7C2W8A6</accession>
<dbReference type="GO" id="GO:0008270">
    <property type="term" value="F:zinc ion binding"/>
    <property type="evidence" value="ECO:0007669"/>
    <property type="project" value="TreeGrafter"/>
</dbReference>
<reference evidence="4" key="1">
    <citation type="journal article" date="2020" name="mSystems">
        <title>Genome- and Community-Level Interaction Insights into Carbon Utilization and Element Cycling Functions of Hydrothermarchaeota in Hydrothermal Sediment.</title>
        <authorList>
            <person name="Zhou Z."/>
            <person name="Liu Y."/>
            <person name="Xu W."/>
            <person name="Pan J."/>
            <person name="Luo Z.H."/>
            <person name="Li M."/>
        </authorList>
    </citation>
    <scope>NUCLEOTIDE SEQUENCE [LARGE SCALE GENOMIC DNA]</scope>
    <source>
        <strain evidence="4">SpSt-192</strain>
    </source>
</reference>
<dbReference type="InterPro" id="IPR037160">
    <property type="entry name" value="DNA_Pol_thumb_sf"/>
</dbReference>
<dbReference type="Gene3D" id="3.30.460.10">
    <property type="entry name" value="Beta Polymerase, domain 2"/>
    <property type="match status" value="1"/>
</dbReference>
<dbReference type="EMBL" id="DSID01000764">
    <property type="protein sequence ID" value="HEX71567.1"/>
    <property type="molecule type" value="Genomic_DNA"/>
</dbReference>
<dbReference type="Gene3D" id="3.20.20.140">
    <property type="entry name" value="Metal-dependent hydrolases"/>
    <property type="match status" value="1"/>
</dbReference>
<dbReference type="InterPro" id="IPR047967">
    <property type="entry name" value="PolX_PHP"/>
</dbReference>
<dbReference type="Gene3D" id="3.30.210.10">
    <property type="entry name" value="DNA polymerase, thumb domain"/>
    <property type="match status" value="1"/>
</dbReference>
<keyword evidence="4" id="KW-0540">Nuclease</keyword>
<evidence type="ECO:0000256" key="1">
    <source>
        <dbReference type="ARBA" id="ARBA00022679"/>
    </source>
</evidence>
<organism evidence="4">
    <name type="scientific">Thermorudis sp</name>
    <dbReference type="NCBI Taxonomy" id="1969470"/>
    <lineage>
        <taxon>Bacteria</taxon>
        <taxon>Pseudomonadati</taxon>
        <taxon>Thermomicrobiota</taxon>
        <taxon>Thermomicrobia</taxon>
        <taxon>Thermomicrobia incertae sedis</taxon>
        <taxon>Thermorudis</taxon>
    </lineage>
</organism>
<comment type="caution">
    <text evidence="4">The sequence shown here is derived from an EMBL/GenBank/DDBJ whole genome shotgun (WGS) entry which is preliminary data.</text>
</comment>
<keyword evidence="2" id="KW-0548">Nucleotidyltransferase</keyword>
<dbReference type="SMART" id="SM00481">
    <property type="entry name" value="POLIIIAc"/>
    <property type="match status" value="1"/>
</dbReference>
<keyword evidence="4" id="KW-0378">Hydrolase</keyword>
<dbReference type="InterPro" id="IPR050243">
    <property type="entry name" value="PHP_phosphatase"/>
</dbReference>
<dbReference type="InterPro" id="IPR043519">
    <property type="entry name" value="NT_sf"/>
</dbReference>
<dbReference type="SUPFAM" id="SSF81301">
    <property type="entry name" value="Nucleotidyltransferase"/>
    <property type="match status" value="1"/>
</dbReference>
<dbReference type="GO" id="GO:0005829">
    <property type="term" value="C:cytosol"/>
    <property type="evidence" value="ECO:0007669"/>
    <property type="project" value="TreeGrafter"/>
</dbReference>
<proteinExistence type="predicted"/>
<keyword evidence="4" id="KW-0269">Exonuclease</keyword>
<dbReference type="PANTHER" id="PTHR36928">
    <property type="entry name" value="PHOSPHATASE YCDX-RELATED"/>
    <property type="match status" value="1"/>
</dbReference>
<evidence type="ECO:0000256" key="2">
    <source>
        <dbReference type="ARBA" id="ARBA00022695"/>
    </source>
</evidence>
<dbReference type="InterPro" id="IPR004013">
    <property type="entry name" value="PHP_dom"/>
</dbReference>
<dbReference type="CDD" id="cd07436">
    <property type="entry name" value="PHP_PolX"/>
    <property type="match status" value="1"/>
</dbReference>
<dbReference type="InterPro" id="IPR029398">
    <property type="entry name" value="PolB_thumb"/>
</dbReference>
<dbReference type="FunFam" id="3.20.20.140:FF:000047">
    <property type="entry name" value="PHP domain-containing protein"/>
    <property type="match status" value="1"/>
</dbReference>
<evidence type="ECO:0000259" key="3">
    <source>
        <dbReference type="SMART" id="SM00481"/>
    </source>
</evidence>
<gene>
    <name evidence="4" type="ORF">ENP13_10065</name>
</gene>
<keyword evidence="1" id="KW-0808">Transferase</keyword>
<feature type="domain" description="Polymerase/histidinol phosphatase N-terminal" evidence="3">
    <location>
        <begin position="182"/>
        <end position="261"/>
    </location>
</feature>
<dbReference type="PANTHER" id="PTHR36928:SF1">
    <property type="entry name" value="PHOSPHATASE YCDX-RELATED"/>
    <property type="match status" value="1"/>
</dbReference>
<dbReference type="GO" id="GO:0042578">
    <property type="term" value="F:phosphoric ester hydrolase activity"/>
    <property type="evidence" value="ECO:0007669"/>
    <property type="project" value="TreeGrafter"/>
</dbReference>
<dbReference type="Pfam" id="PF14791">
    <property type="entry name" value="DNA_pol_B_thumb"/>
    <property type="match status" value="1"/>
</dbReference>
<dbReference type="InterPro" id="IPR003141">
    <property type="entry name" value="Pol/His_phosphatase_N"/>
</dbReference>
<name>A0A7C2W8A6_9BACT</name>
<dbReference type="InterPro" id="IPR016195">
    <property type="entry name" value="Pol/histidinol_Pase-like"/>
</dbReference>
<protein>
    <submittedName>
        <fullName evidence="4">DNA polymerase/3'-5' exonuclease PolX</fullName>
    </submittedName>
</protein>
<evidence type="ECO:0000313" key="4">
    <source>
        <dbReference type="EMBL" id="HEX71567.1"/>
    </source>
</evidence>
<dbReference type="AlphaFoldDB" id="A0A7C2W8A6"/>
<sequence length="416" mass="45928">MLRATAVQYADELVRYLRATPGAERVEAAGSLRRCRETVGDLDIVATAAKGAMLVERFTSYPGAAEVLARGSTRASIRLKSGLLVDLRVVPERSYGAALHYLTGSKAHNIAIRQRGQERGLKINEYGVYRGKRWIAGRTEHEVYGAVGLPWIPPELRENRGEIEAAERGELPQLVSLEEIRGDLQTHTTDSDGRDSLDAMAAAAETMGYEYLAVTDHSPAVRVAGGLDAAGFRRQWKRIDKLNASLRGLTLLKGVEVDIHADGTLDLDDRTLAGFDIVVASIHSHFDLPEKRQTERLLRAIRHPAVQILGHPTGRMIGRRAPMAFDVDAVLAACAEEGVALEVNAQPQRLDLDDIMVRRAIEAGVQLVIGSDAHSTAELLFMRWGVDQARRGWATRRNVLNTLPLKDLLRKLRPRR</sequence>
<dbReference type="SUPFAM" id="SSF89550">
    <property type="entry name" value="PHP domain-like"/>
    <property type="match status" value="1"/>
</dbReference>